<gene>
    <name evidence="5 6" type="primary">tatC</name>
    <name evidence="6" type="ORF">ACFQBQ_04380</name>
</gene>
<accession>A0ABW1Z8T9</accession>
<dbReference type="HAMAP" id="MF_00902">
    <property type="entry name" value="TatC"/>
    <property type="match status" value="1"/>
</dbReference>
<evidence type="ECO:0000313" key="6">
    <source>
        <dbReference type="EMBL" id="MFC6644840.1"/>
    </source>
</evidence>
<feature type="transmembrane region" description="Helical" evidence="5">
    <location>
        <begin position="230"/>
        <end position="249"/>
    </location>
</feature>
<dbReference type="PROSITE" id="PS01218">
    <property type="entry name" value="TATC"/>
    <property type="match status" value="1"/>
</dbReference>
<evidence type="ECO:0000256" key="1">
    <source>
        <dbReference type="ARBA" id="ARBA00004141"/>
    </source>
</evidence>
<feature type="transmembrane region" description="Helical" evidence="5">
    <location>
        <begin position="35"/>
        <end position="56"/>
    </location>
</feature>
<protein>
    <recommendedName>
        <fullName evidence="5">Sec-independent protein translocase protein TatC</fullName>
    </recommendedName>
</protein>
<dbReference type="Pfam" id="PF00902">
    <property type="entry name" value="TatC"/>
    <property type="match status" value="1"/>
</dbReference>
<sequence length="299" mass="33955">MAEDVLDRARNAVKDRADLPGMSLMQHLEELRNRILWALAYLLVGVIIAYCFHNRIIDFLQKPLLDIGQQMTMTHPTDALNLQIKASIVVGAILASPFILYQIWLFISPGMYAHEKKYVWPFMFTTIGLFLAGAWFGYRWVLPGAMKVLILEMGHNLNHMITIEDYTGFFLAVILGLGATFEMPILIFFLSLFGIVNAQFLLKHFRYAVLAIFLIAAIICPTPDPIGMCLFATPMLVLYFLGVFVAYFVHADTDARARWRMIGWAILAVAAIAAALWFVKPLHAHDAIIHFIQHTSRKR</sequence>
<evidence type="ECO:0000256" key="3">
    <source>
        <dbReference type="ARBA" id="ARBA00022989"/>
    </source>
</evidence>
<evidence type="ECO:0000256" key="4">
    <source>
        <dbReference type="ARBA" id="ARBA00023136"/>
    </source>
</evidence>
<evidence type="ECO:0000256" key="2">
    <source>
        <dbReference type="ARBA" id="ARBA00022692"/>
    </source>
</evidence>
<dbReference type="InterPro" id="IPR002033">
    <property type="entry name" value="TatC"/>
</dbReference>
<comment type="similarity">
    <text evidence="5">Belongs to the TatC family.</text>
</comment>
<dbReference type="Proteomes" id="UP001596391">
    <property type="component" value="Unassembled WGS sequence"/>
</dbReference>
<reference evidence="7" key="1">
    <citation type="journal article" date="2019" name="Int. J. Syst. Evol. Microbiol.">
        <title>The Global Catalogue of Microorganisms (GCM) 10K type strain sequencing project: providing services to taxonomists for standard genome sequencing and annotation.</title>
        <authorList>
            <consortium name="The Broad Institute Genomics Platform"/>
            <consortium name="The Broad Institute Genome Sequencing Center for Infectious Disease"/>
            <person name="Wu L."/>
            <person name="Ma J."/>
        </authorList>
    </citation>
    <scope>NUCLEOTIDE SEQUENCE [LARGE SCALE GENOMIC DNA]</scope>
    <source>
        <strain evidence="7">CGMCC 1.16026</strain>
    </source>
</reference>
<comment type="function">
    <text evidence="5">Part of the twin-arginine translocation (Tat) system that transports large folded proteins containing a characteristic twin-arginine motif in their signal peptide across membranes.</text>
</comment>
<feature type="transmembrane region" description="Helical" evidence="5">
    <location>
        <begin position="169"/>
        <end position="193"/>
    </location>
</feature>
<keyword evidence="3 5" id="KW-1133">Transmembrane helix</keyword>
<comment type="subunit">
    <text evidence="5">Forms a complex with TatA.</text>
</comment>
<evidence type="ECO:0000256" key="5">
    <source>
        <dbReference type="HAMAP-Rule" id="MF_00902"/>
    </source>
</evidence>
<dbReference type="PANTHER" id="PTHR30371:SF0">
    <property type="entry name" value="SEC-INDEPENDENT PROTEIN TRANSLOCASE PROTEIN TATC, CHLOROPLASTIC-RELATED"/>
    <property type="match status" value="1"/>
</dbReference>
<feature type="transmembrane region" description="Helical" evidence="5">
    <location>
        <begin position="119"/>
        <end position="138"/>
    </location>
</feature>
<keyword evidence="5" id="KW-1003">Cell membrane</keyword>
<dbReference type="PANTHER" id="PTHR30371">
    <property type="entry name" value="SEC-INDEPENDENT PROTEIN TRANSLOCASE PROTEIN TATC"/>
    <property type="match status" value="1"/>
</dbReference>
<comment type="subcellular location">
    <subcellularLocation>
        <location evidence="5">Cell membrane</location>
        <topology evidence="5">Multi-pass membrane protein</topology>
    </subcellularLocation>
    <subcellularLocation>
        <location evidence="1">Membrane</location>
        <topology evidence="1">Multi-pass membrane protein</topology>
    </subcellularLocation>
</comment>
<feature type="transmembrane region" description="Helical" evidence="5">
    <location>
        <begin position="86"/>
        <end position="107"/>
    </location>
</feature>
<keyword evidence="7" id="KW-1185">Reference proteome</keyword>
<proteinExistence type="inferred from homology"/>
<evidence type="ECO:0000313" key="7">
    <source>
        <dbReference type="Proteomes" id="UP001596391"/>
    </source>
</evidence>
<keyword evidence="5" id="KW-0813">Transport</keyword>
<name>A0ABW1Z8T9_9BACT</name>
<dbReference type="EMBL" id="JBHSWI010000001">
    <property type="protein sequence ID" value="MFC6644840.1"/>
    <property type="molecule type" value="Genomic_DNA"/>
</dbReference>
<keyword evidence="5" id="KW-0811">Translocation</keyword>
<feature type="transmembrane region" description="Helical" evidence="5">
    <location>
        <begin position="205"/>
        <end position="224"/>
    </location>
</feature>
<comment type="caution">
    <text evidence="6">The sequence shown here is derived from an EMBL/GenBank/DDBJ whole genome shotgun (WGS) entry which is preliminary data.</text>
</comment>
<keyword evidence="5" id="KW-0653">Protein transport</keyword>
<dbReference type="PRINTS" id="PR01840">
    <property type="entry name" value="TATCFAMILY"/>
</dbReference>
<dbReference type="InterPro" id="IPR019820">
    <property type="entry name" value="Sec-indep_translocase_CS"/>
</dbReference>
<dbReference type="RefSeq" id="WP_263372609.1">
    <property type="nucleotide sequence ID" value="NZ_JAGSYD010000006.1"/>
</dbReference>
<dbReference type="NCBIfam" id="TIGR00945">
    <property type="entry name" value="tatC"/>
    <property type="match status" value="1"/>
</dbReference>
<organism evidence="6 7">
    <name type="scientific">Granulicella cerasi</name>
    <dbReference type="NCBI Taxonomy" id="741063"/>
    <lineage>
        <taxon>Bacteria</taxon>
        <taxon>Pseudomonadati</taxon>
        <taxon>Acidobacteriota</taxon>
        <taxon>Terriglobia</taxon>
        <taxon>Terriglobales</taxon>
        <taxon>Acidobacteriaceae</taxon>
        <taxon>Granulicella</taxon>
    </lineage>
</organism>
<keyword evidence="2 5" id="KW-0812">Transmembrane</keyword>
<feature type="transmembrane region" description="Helical" evidence="5">
    <location>
        <begin position="261"/>
        <end position="279"/>
    </location>
</feature>
<keyword evidence="4 5" id="KW-0472">Membrane</keyword>